<dbReference type="PROSITE" id="PS51186">
    <property type="entry name" value="GNAT"/>
    <property type="match status" value="1"/>
</dbReference>
<proteinExistence type="predicted"/>
<dbReference type="SUPFAM" id="SSF55729">
    <property type="entry name" value="Acyl-CoA N-acyltransferases (Nat)"/>
    <property type="match status" value="1"/>
</dbReference>
<dbReference type="HOGENOM" id="CLU_013985_19_4_9"/>
<keyword evidence="3" id="KW-1185">Reference proteome</keyword>
<dbReference type="Pfam" id="PF00583">
    <property type="entry name" value="Acetyltransf_1"/>
    <property type="match status" value="1"/>
</dbReference>
<dbReference type="CDD" id="cd04301">
    <property type="entry name" value="NAT_SF"/>
    <property type="match status" value="1"/>
</dbReference>
<dbReference type="PANTHER" id="PTHR43072:SF60">
    <property type="entry name" value="L-2,4-DIAMINOBUTYRIC ACID ACETYLTRANSFERASE"/>
    <property type="match status" value="1"/>
</dbReference>
<protein>
    <recommendedName>
        <fullName evidence="1">N-acetyltransferase domain-containing protein</fullName>
    </recommendedName>
</protein>
<dbReference type="eggNOG" id="COG0456">
    <property type="taxonomic scope" value="Bacteria"/>
</dbReference>
<dbReference type="STRING" id="189425.PGRAT_06065"/>
<organism evidence="2 3">
    <name type="scientific">Paenibacillus graminis</name>
    <dbReference type="NCBI Taxonomy" id="189425"/>
    <lineage>
        <taxon>Bacteria</taxon>
        <taxon>Bacillati</taxon>
        <taxon>Bacillota</taxon>
        <taxon>Bacilli</taxon>
        <taxon>Bacillales</taxon>
        <taxon>Paenibacillaceae</taxon>
        <taxon>Paenibacillus</taxon>
    </lineage>
</organism>
<sequence>MYIRTLTSADAEIYRGLRLQSLLQNPEAFLSTYESELKISIVTIRIRLEPADDHFTLGAFDAEEKLVGIITFFRESRPKIRHKAHVYSVYVDPGARQQGVGRLLMLELISRAAALPGLEILNLSLTSTNLPAKRLYESLGFICYGTEPKAMKLGEEYLDEDLMYLQLVPEQRKENGNY</sequence>
<dbReference type="GO" id="GO:0016747">
    <property type="term" value="F:acyltransferase activity, transferring groups other than amino-acyl groups"/>
    <property type="evidence" value="ECO:0007669"/>
    <property type="project" value="InterPro"/>
</dbReference>
<evidence type="ECO:0000259" key="1">
    <source>
        <dbReference type="PROSITE" id="PS51186"/>
    </source>
</evidence>
<accession>A0A089M0F2</accession>
<dbReference type="InterPro" id="IPR000182">
    <property type="entry name" value="GNAT_dom"/>
</dbReference>
<dbReference type="InterPro" id="IPR016181">
    <property type="entry name" value="Acyl_CoA_acyltransferase"/>
</dbReference>
<reference evidence="2 3" key="1">
    <citation type="submission" date="2014-08" db="EMBL/GenBank/DDBJ databases">
        <title>Comparative genomics of the Paenibacillus odorifer group.</title>
        <authorList>
            <person name="den Bakker H.C."/>
            <person name="Tsai Y.-C."/>
            <person name="Martin N."/>
            <person name="Korlach J."/>
            <person name="Wiedmann M."/>
        </authorList>
    </citation>
    <scope>NUCLEOTIDE SEQUENCE [LARGE SCALE GENOMIC DNA]</scope>
    <source>
        <strain evidence="2 3">DSM 15220</strain>
    </source>
</reference>
<gene>
    <name evidence="2" type="ORF">PGRAT_06065</name>
</gene>
<dbReference type="OrthoDB" id="9799092at2"/>
<dbReference type="KEGG" id="pgm:PGRAT_06065"/>
<dbReference type="RefSeq" id="WP_025707892.1">
    <property type="nucleotide sequence ID" value="NZ_CP009287.1"/>
</dbReference>
<dbReference type="EMBL" id="CP009287">
    <property type="protein sequence ID" value="AIQ67251.1"/>
    <property type="molecule type" value="Genomic_DNA"/>
</dbReference>
<evidence type="ECO:0000313" key="3">
    <source>
        <dbReference type="Proteomes" id="UP000029500"/>
    </source>
</evidence>
<dbReference type="Gene3D" id="3.40.630.30">
    <property type="match status" value="1"/>
</dbReference>
<feature type="domain" description="N-acetyltransferase" evidence="1">
    <location>
        <begin position="1"/>
        <end position="168"/>
    </location>
</feature>
<name>A0A089M0F2_9BACL</name>
<evidence type="ECO:0000313" key="2">
    <source>
        <dbReference type="EMBL" id="AIQ67251.1"/>
    </source>
</evidence>
<dbReference type="Proteomes" id="UP000029500">
    <property type="component" value="Chromosome"/>
</dbReference>
<dbReference type="AlphaFoldDB" id="A0A089M0F2"/>
<dbReference type="PANTHER" id="PTHR43072">
    <property type="entry name" value="N-ACETYLTRANSFERASE"/>
    <property type="match status" value="1"/>
</dbReference>